<dbReference type="InterPro" id="IPR006439">
    <property type="entry name" value="HAD-SF_hydro_IA"/>
</dbReference>
<name>A0A975ILT5_LOWBP</name>
<keyword evidence="2" id="KW-0479">Metal-binding</keyword>
<accession>A0A975ILT5</accession>
<reference evidence="5" key="1">
    <citation type="submission" date="2020-06" db="EMBL/GenBank/DDBJ databases">
        <title>Complete genome sequence of Candidatus Phytoplasma luffae NCHU2019.</title>
        <authorList>
            <person name="Cho S.-T."/>
            <person name="Tan C.-M."/>
            <person name="Li J.-R."/>
            <person name="Chien Y.-Y."/>
            <person name="Chiu Y.-C."/>
            <person name="Yang J.-Y."/>
            <person name="Kuo C.-H."/>
        </authorList>
    </citation>
    <scope>NUCLEOTIDE SEQUENCE</scope>
    <source>
        <strain evidence="5">NCHU2019</strain>
    </source>
</reference>
<dbReference type="Pfam" id="PF09419">
    <property type="entry name" value="PGP_phosphatase"/>
    <property type="match status" value="1"/>
</dbReference>
<evidence type="ECO:0000313" key="5">
    <source>
        <dbReference type="EMBL" id="QTX02663.1"/>
    </source>
</evidence>
<dbReference type="GO" id="GO:0046872">
    <property type="term" value="F:metal ion binding"/>
    <property type="evidence" value="ECO:0007669"/>
    <property type="project" value="UniProtKB-KW"/>
</dbReference>
<organism evidence="5 6">
    <name type="scientific">Loofah witches'-broom phytoplasma</name>
    <dbReference type="NCBI Taxonomy" id="35773"/>
    <lineage>
        <taxon>Bacteria</taxon>
        <taxon>Bacillati</taxon>
        <taxon>Mycoplasmatota</taxon>
        <taxon>Mollicutes</taxon>
        <taxon>Acholeplasmatales</taxon>
        <taxon>Acholeplasmataceae</taxon>
        <taxon>Candidatus Phytoplasma</taxon>
        <taxon>16SrVIII (Loofah witches'-broom group)</taxon>
    </lineage>
</organism>
<gene>
    <name evidence="5" type="ORF">LFWB_0930</name>
</gene>
<dbReference type="EMBL" id="CP054393">
    <property type="protein sequence ID" value="QTX02663.1"/>
    <property type="molecule type" value="Genomic_DNA"/>
</dbReference>
<evidence type="ECO:0000256" key="1">
    <source>
        <dbReference type="ARBA" id="ARBA00001946"/>
    </source>
</evidence>
<dbReference type="PANTHER" id="PTHR46470:SF2">
    <property type="entry name" value="GLYCERALDEHYDE 3-PHOSPHATE PHOSPHATASE"/>
    <property type="match status" value="1"/>
</dbReference>
<dbReference type="GO" id="GO:0044281">
    <property type="term" value="P:small molecule metabolic process"/>
    <property type="evidence" value="ECO:0007669"/>
    <property type="project" value="UniProtKB-ARBA"/>
</dbReference>
<dbReference type="Proteomes" id="UP000672038">
    <property type="component" value="Chromosome"/>
</dbReference>
<dbReference type="InterPro" id="IPR036412">
    <property type="entry name" value="HAD-like_sf"/>
</dbReference>
<dbReference type="NCBIfam" id="TIGR01549">
    <property type="entry name" value="HAD-SF-IA-v1"/>
    <property type="match status" value="1"/>
</dbReference>
<dbReference type="InterPro" id="IPR051400">
    <property type="entry name" value="HAD-like_hydrolase"/>
</dbReference>
<evidence type="ECO:0000256" key="3">
    <source>
        <dbReference type="ARBA" id="ARBA00022801"/>
    </source>
</evidence>
<comment type="cofactor">
    <cofactor evidence="1">
        <name>Mg(2+)</name>
        <dbReference type="ChEBI" id="CHEBI:18420"/>
    </cofactor>
</comment>
<dbReference type="PANTHER" id="PTHR46470">
    <property type="entry name" value="N-ACYLNEURAMINATE-9-PHOSPHATASE"/>
    <property type="match status" value="1"/>
</dbReference>
<dbReference type="AlphaFoldDB" id="A0A975ILT5"/>
<keyword evidence="6" id="KW-1185">Reference proteome</keyword>
<dbReference type="SUPFAM" id="SSF56784">
    <property type="entry name" value="HAD-like"/>
    <property type="match status" value="1"/>
</dbReference>
<dbReference type="InterPro" id="IPR027706">
    <property type="entry name" value="PGP_Pase"/>
</dbReference>
<evidence type="ECO:0000313" key="6">
    <source>
        <dbReference type="Proteomes" id="UP000672038"/>
    </source>
</evidence>
<dbReference type="GO" id="GO:0008962">
    <property type="term" value="F:phosphatidylglycerophosphatase activity"/>
    <property type="evidence" value="ECO:0007669"/>
    <property type="project" value="InterPro"/>
</dbReference>
<keyword evidence="4" id="KW-0460">Magnesium</keyword>
<sequence>MKSKYKLLPSFYYNSVFSIPYDEFKKKNIKALFFDLDNTLLNSEEKQLNDKTKHFLKKLSSDFEIVIISNASLKKIKKNIFFEQLKYIYLNLFQKKPSAWGLKKALKLLNINSDEAIMIGDQLRTDIASANKSDIISVLVKPLNRQNESFITKLFRYFTENKFINKIKKIDHKEYNSKFKNFL</sequence>
<protein>
    <submittedName>
        <fullName evidence="5">HAD superfamily phosphatase, subfamily IIIa</fullName>
    </submittedName>
</protein>
<dbReference type="InterPro" id="IPR023214">
    <property type="entry name" value="HAD_sf"/>
</dbReference>
<dbReference type="RefSeq" id="WP_210954743.1">
    <property type="nucleotide sequence ID" value="NZ_CP054393.1"/>
</dbReference>
<evidence type="ECO:0000256" key="4">
    <source>
        <dbReference type="ARBA" id="ARBA00022842"/>
    </source>
</evidence>
<proteinExistence type="predicted"/>
<keyword evidence="3" id="KW-0378">Hydrolase</keyword>
<dbReference type="KEGG" id="pluf:LFWB_0930"/>
<evidence type="ECO:0000256" key="2">
    <source>
        <dbReference type="ARBA" id="ARBA00022723"/>
    </source>
</evidence>
<dbReference type="Gene3D" id="3.40.50.1000">
    <property type="entry name" value="HAD superfamily/HAD-like"/>
    <property type="match status" value="1"/>
</dbReference>